<dbReference type="InterPro" id="IPR001223">
    <property type="entry name" value="Glyco_hydro18_cat"/>
</dbReference>
<dbReference type="EnsemblMetazoa" id="RPRC011263.R56">
    <property type="protein sequence ID" value="RPRC011263.P56"/>
    <property type="gene ID" value="RPRC011263"/>
</dbReference>
<dbReference type="InterPro" id="IPR050314">
    <property type="entry name" value="Glycosyl_Hydrlase_18"/>
</dbReference>
<evidence type="ECO:0000256" key="3">
    <source>
        <dbReference type="SAM" id="SignalP"/>
    </source>
</evidence>
<dbReference type="Gene3D" id="2.170.140.10">
    <property type="entry name" value="Chitin binding domain"/>
    <property type="match status" value="2"/>
</dbReference>
<evidence type="ECO:0000259" key="4">
    <source>
        <dbReference type="PROSITE" id="PS50940"/>
    </source>
</evidence>
<keyword evidence="3" id="KW-0732">Signal</keyword>
<accession>A0ABL0E7M9</accession>
<dbReference type="PROSITE" id="PS50940">
    <property type="entry name" value="CHIT_BIND_II"/>
    <property type="match status" value="2"/>
</dbReference>
<dbReference type="PANTHER" id="PTHR11177:SF235">
    <property type="entry name" value="CHITINASE-LIKE PROTEIN IDGF1-RELATED"/>
    <property type="match status" value="1"/>
</dbReference>
<dbReference type="InterPro" id="IPR017853">
    <property type="entry name" value="GH"/>
</dbReference>
<dbReference type="Gene3D" id="3.10.50.10">
    <property type="match status" value="1"/>
</dbReference>
<dbReference type="Pfam" id="PF00704">
    <property type="entry name" value="Glyco_hydro_18"/>
    <property type="match status" value="1"/>
</dbReference>
<reference evidence="5" key="1">
    <citation type="submission" date="2025-05" db="UniProtKB">
        <authorList>
            <consortium name="EnsemblMetazoa"/>
        </authorList>
    </citation>
    <scope>IDENTIFICATION</scope>
</reference>
<evidence type="ECO:0000313" key="6">
    <source>
        <dbReference type="Proteomes" id="UP000015103"/>
    </source>
</evidence>
<proteinExistence type="inferred from homology"/>
<dbReference type="SMART" id="SM00494">
    <property type="entry name" value="ChtBD2"/>
    <property type="match status" value="2"/>
</dbReference>
<dbReference type="SUPFAM" id="SSF57625">
    <property type="entry name" value="Invertebrate chitin-binding proteins"/>
    <property type="match status" value="2"/>
</dbReference>
<name>A0ABL0E7M9_RHOPR</name>
<evidence type="ECO:0000313" key="5">
    <source>
        <dbReference type="EnsemblMetazoa" id="RPRC011263.P56"/>
    </source>
</evidence>
<sequence>MMEPLWQVITVFLAVITTATAVGTPGGCEEEVPTKKILCHINNAVHPGTNPCLCTHMVVHDPGLLNQVEKFKLKNKRLKILTKENNANVHPHRGLDGFYLKLDKPPTKGRLNDAVKALAISLDNAQSSKRARAKYEGLSAGDSAGDGLEIFMELPSDPQKLAKHYDLKALTKYINYFVVPSENLTDSTEQGLAYHPSRLMGIDDILNADSLVDLLSGLGAEHEKLIVALPAYVLKFRLKSPKKNMPRDPVMALPIKISQAQFCKMMEEGGWTLEREEDMTAPYAYKGTDWMAFDDTTSTSIKAKYILLRELAGLSVVSSEHDDWTHSCSARPLLDTIHYTFTNLARKSRAAQLLSLQDQIHNSLLPFGADVHLSPYRIVRVVDRAGAVHVVRKEAKTEFQCSRQGFFTHPSGCNRFYRCVKFNQYSSDFTVFEYDCPAGLAFDEKYEVCVWPGSLRDASPCKGSSEIAPVPRNRFACNAEGYFADPENCRWFFACLDHQRDGTTPPTAYEFRCPFGLVFDNSRLVCDWPWKVPGCGSGHVGVISTASLYPGDILEGRLRPAYADVSDAQVSGGRISGGPGGLVLGTTLLSGIADQNAGTYATGVDASRGSYLRGGPTYSLGLGSSNLGAVDQNGQYVEDNSGAYVHDPTGDTGGEYRHEGEYSSRYSGDEAVGKLPSQNIVGTVVYDSNNLAPGSVVSSGTYAHDGRGDTGGAYVHDGFVKTVPVLSRGRLAQGISLTGAQREGLYVPRGNVLTGGYGAYVHDSRGDTSGPYVYDSGLKTVTESRGGQRIYAAGAVPGTVVGLAGIKTVPQSTYVDTSGGFVHDLRGVTGSGTLGPQGIAVGTKTLLGPKLKTSADINLINSGVYVHDSSGDYAVPYIHDNLGDYDSTYYGGKYKVGSGTTLKTNLYGVPGVGVSYGDGAYIHDTRGDYGGGYYQPGFKTYVPASTYGIKLNQADLYQPSAPVVHPYGATRLSAIQPGVKISPITVSSVPSVPLKSVQYIQPAVRPVVSVSTPTPQLVGYQYKTGVSPSAAGSSFPVGKIQPVILGTPSLSSQTVRPLTNFPSVVRPVGVAVPGAPAVSYVQQPYIKTQTIRPITVSSTPVVPLSPVQYAQTHFVSTPAPPVVSYSHVPLASAVSVVQPALGGQTVHPAAGLVSPVVSYGQKGAVSTHVPSVVRPLKVAVPEAPAVSYVQQPYIKTQTVRPITVSGTPIVPLSPVQYGQKQFDSTPAPPVVSYSHVPLAPAVSVAQPVLGTQTVHPVSGLASPVLHYGQKAVVSTHVPSVVRPVGVPVPGAPAVSYVQQPYIKTQTVRPITVSSTPVVPLSPVQYAQTHFVSTPTPPVVSYSHVPLAPAVSVAQPAFGTQTVRPVAGLVSPVVPYGEKSAVSTHVPSIVRPVGVAVPGAPAVSYVQQPYIKTQTVRPITVSSTPVVPLSPVQYAQTHFVSTPTPPVVSYSHVPLAPAVSVAQPAFGTQTVHPAAGLVSPVVSYGQKGAVSTHIPSIVRPVGVAVPGAPAVSYVQQPYLKTQTVRPITVSGTPVVPLSPVQYAQKQYFSTPAPSVVSYSNIPLAPAVSVAQPAFGTQTVRPVAGLASPILHYGQKSVVSTHIPSVVSPVGVAVSGAPAVSYVQQPYIKTQTVRPISVPSTPVVPLSPVKYAQTQFVSTPAPPVVSYSHVPLAPAVSVAQPAFGTQTVRPVAGLVSPVVPYGQKAVVSTHVPSVVRPVGVAVPGAPVVSYVQQPYIKTQTVRPITVSSTPVVPLSPVQYAQTQFVSTQAPPVVSYSHGPSIPAVSVAQPVLGTQTVRPVVGLVSPVVPYGQKSVVSTHVPSVVRPVGVAVQGAPAVSYVQQPYIKTQPFVLLLYPVLL</sequence>
<evidence type="ECO:0000256" key="1">
    <source>
        <dbReference type="ARBA" id="ARBA00009121"/>
    </source>
</evidence>
<dbReference type="Gene3D" id="3.20.20.80">
    <property type="entry name" value="Glycosidases"/>
    <property type="match status" value="1"/>
</dbReference>
<feature type="domain" description="Chitin-binding type-2" evidence="4">
    <location>
        <begin position="398"/>
        <end position="463"/>
    </location>
</feature>
<dbReference type="EMBL" id="ACPB03000197">
    <property type="status" value="NOT_ANNOTATED_CDS"/>
    <property type="molecule type" value="Genomic_DNA"/>
</dbReference>
<dbReference type="InterPro" id="IPR011583">
    <property type="entry name" value="Chitinase_II/V-like_cat"/>
</dbReference>
<feature type="chain" id="PRO_5046215317" description="Chitin-binding type-2 domain-containing protein" evidence="3">
    <location>
        <begin position="22"/>
        <end position="1856"/>
    </location>
</feature>
<dbReference type="Proteomes" id="UP000015103">
    <property type="component" value="Unassembled WGS sequence"/>
</dbReference>
<protein>
    <recommendedName>
        <fullName evidence="4">Chitin-binding type-2 domain-containing protein</fullName>
    </recommendedName>
</protein>
<dbReference type="InterPro" id="IPR029070">
    <property type="entry name" value="Chitinase_insertion_sf"/>
</dbReference>
<evidence type="ECO:0000256" key="2">
    <source>
        <dbReference type="ARBA" id="ARBA00022669"/>
    </source>
</evidence>
<dbReference type="SUPFAM" id="SSF51445">
    <property type="entry name" value="(Trans)glycosidases"/>
    <property type="match status" value="1"/>
</dbReference>
<keyword evidence="2" id="KW-0147">Chitin-binding</keyword>
<dbReference type="Pfam" id="PF01607">
    <property type="entry name" value="CBM_14"/>
    <property type="match status" value="2"/>
</dbReference>
<dbReference type="SMART" id="SM00636">
    <property type="entry name" value="Glyco_18"/>
    <property type="match status" value="1"/>
</dbReference>
<organism evidence="5 6">
    <name type="scientific">Rhodnius prolixus</name>
    <name type="common">Triatomid bug</name>
    <dbReference type="NCBI Taxonomy" id="13249"/>
    <lineage>
        <taxon>Eukaryota</taxon>
        <taxon>Metazoa</taxon>
        <taxon>Ecdysozoa</taxon>
        <taxon>Arthropoda</taxon>
        <taxon>Hexapoda</taxon>
        <taxon>Insecta</taxon>
        <taxon>Pterygota</taxon>
        <taxon>Neoptera</taxon>
        <taxon>Paraneoptera</taxon>
        <taxon>Hemiptera</taxon>
        <taxon>Heteroptera</taxon>
        <taxon>Panheteroptera</taxon>
        <taxon>Cimicomorpha</taxon>
        <taxon>Reduviidae</taxon>
        <taxon>Triatominae</taxon>
        <taxon>Rhodnius</taxon>
    </lineage>
</organism>
<comment type="similarity">
    <text evidence="1">Belongs to the glycosyl hydrolase 18 family. Chitinase class II subfamily.</text>
</comment>
<dbReference type="InterPro" id="IPR002557">
    <property type="entry name" value="Chitin-bd_dom"/>
</dbReference>
<dbReference type="InterPro" id="IPR036508">
    <property type="entry name" value="Chitin-bd_dom_sf"/>
</dbReference>
<feature type="signal peptide" evidence="3">
    <location>
        <begin position="1"/>
        <end position="21"/>
    </location>
</feature>
<keyword evidence="6" id="KW-1185">Reference proteome</keyword>
<dbReference type="PANTHER" id="PTHR11177">
    <property type="entry name" value="CHITINASE"/>
    <property type="match status" value="1"/>
</dbReference>
<feature type="domain" description="Chitin-binding type-2" evidence="4">
    <location>
        <begin position="474"/>
        <end position="537"/>
    </location>
</feature>